<feature type="transmembrane region" description="Helical" evidence="4">
    <location>
        <begin position="44"/>
        <end position="66"/>
    </location>
</feature>
<organism evidence="5 6">
    <name type="scientific">Coptotermes formosanus</name>
    <name type="common">Formosan subterranean termite</name>
    <dbReference type="NCBI Taxonomy" id="36987"/>
    <lineage>
        <taxon>Eukaryota</taxon>
        <taxon>Metazoa</taxon>
        <taxon>Ecdysozoa</taxon>
        <taxon>Arthropoda</taxon>
        <taxon>Hexapoda</taxon>
        <taxon>Insecta</taxon>
        <taxon>Pterygota</taxon>
        <taxon>Neoptera</taxon>
        <taxon>Polyneoptera</taxon>
        <taxon>Dictyoptera</taxon>
        <taxon>Blattodea</taxon>
        <taxon>Blattoidea</taxon>
        <taxon>Termitoidae</taxon>
        <taxon>Rhinotermitidae</taxon>
        <taxon>Coptotermes</taxon>
    </lineage>
</organism>
<keyword evidence="6" id="KW-1185">Reference proteome</keyword>
<keyword evidence="4" id="KW-0813">Transport</keyword>
<dbReference type="PANTHER" id="PTHR12483">
    <property type="entry name" value="SOLUTE CARRIER FAMILY 31 COPPER TRANSPORTERS"/>
    <property type="match status" value="1"/>
</dbReference>
<dbReference type="GO" id="GO:0016020">
    <property type="term" value="C:membrane"/>
    <property type="evidence" value="ECO:0007669"/>
    <property type="project" value="UniProtKB-SubCell"/>
</dbReference>
<name>A0A6L2PMM1_COPFO</name>
<dbReference type="AlphaFoldDB" id="A0A6L2PMM1"/>
<reference evidence="6" key="1">
    <citation type="submission" date="2020-01" db="EMBL/GenBank/DDBJ databases">
        <title>Draft genome sequence of the Termite Coptotermes fromosanus.</title>
        <authorList>
            <person name="Itakura S."/>
            <person name="Yosikawa Y."/>
            <person name="Umezawa K."/>
        </authorList>
    </citation>
    <scope>NUCLEOTIDE SEQUENCE [LARGE SCALE GENOMIC DNA]</scope>
</reference>
<dbReference type="EMBL" id="BLKM01004546">
    <property type="protein sequence ID" value="GFG31725.1"/>
    <property type="molecule type" value="Genomic_DNA"/>
</dbReference>
<evidence type="ECO:0000313" key="6">
    <source>
        <dbReference type="Proteomes" id="UP000502823"/>
    </source>
</evidence>
<comment type="subcellular location">
    <subcellularLocation>
        <location evidence="4">Membrane</location>
        <topology evidence="4">Multi-pass membrane protein</topology>
    </subcellularLocation>
</comment>
<feature type="transmembrane region" description="Helical" evidence="4">
    <location>
        <begin position="141"/>
        <end position="166"/>
    </location>
</feature>
<accession>A0A6L2PMM1</accession>
<evidence type="ECO:0000256" key="4">
    <source>
        <dbReference type="RuleBase" id="RU367022"/>
    </source>
</evidence>
<evidence type="ECO:0000256" key="3">
    <source>
        <dbReference type="ARBA" id="ARBA00023136"/>
    </source>
</evidence>
<evidence type="ECO:0000313" key="5">
    <source>
        <dbReference type="EMBL" id="GFG31725.1"/>
    </source>
</evidence>
<dbReference type="OrthoDB" id="8182476at2759"/>
<dbReference type="GO" id="GO:0005375">
    <property type="term" value="F:copper ion transmembrane transporter activity"/>
    <property type="evidence" value="ECO:0007669"/>
    <property type="project" value="UniProtKB-UniRule"/>
</dbReference>
<evidence type="ECO:0000256" key="2">
    <source>
        <dbReference type="ARBA" id="ARBA00022989"/>
    </source>
</evidence>
<protein>
    <recommendedName>
        <fullName evidence="4">Copper transport protein</fullName>
    </recommendedName>
</protein>
<dbReference type="Proteomes" id="UP000502823">
    <property type="component" value="Unassembled WGS sequence"/>
</dbReference>
<keyword evidence="3 4" id="KW-0472">Membrane</keyword>
<keyword evidence="4" id="KW-0187">Copper transport</keyword>
<sequence length="237" mass="26421">METLCVCGEGNSSFSLQIYFLINQKFRAVKTVGFTNNRKSYLPVILQALVSTCLGLASLAILYEAIKVYQAHVKYNTVLRDEDCHSSKCTNERSSLLGNDGKSHMSYSHKLPILFLQTGWYIVQDVLSYILMLSVMTYNGYFTIAVCLGAGIGYLVFGPVLIEIGIRNGGVRPPKRFCRVCVEATRSVDDIQQAHSSLRDVAEQDSLVHQSDQGHCHESVAVVHRADIEVQPDHIVY</sequence>
<keyword evidence="4" id="KW-0406">Ion transport</keyword>
<keyword evidence="1 4" id="KW-0812">Transmembrane</keyword>
<proteinExistence type="inferred from homology"/>
<dbReference type="InParanoid" id="A0A6L2PMM1"/>
<dbReference type="InterPro" id="IPR007274">
    <property type="entry name" value="Cop_transporter"/>
</dbReference>
<keyword evidence="2 4" id="KW-1133">Transmembrane helix</keyword>
<evidence type="ECO:0000256" key="1">
    <source>
        <dbReference type="ARBA" id="ARBA00022692"/>
    </source>
</evidence>
<comment type="similarity">
    <text evidence="4">Belongs to the copper transporter (Ctr) (TC 1.A.56) family. SLC31A subfamily.</text>
</comment>
<keyword evidence="4" id="KW-0186">Copper</keyword>
<feature type="transmembrane region" description="Helical" evidence="4">
    <location>
        <begin position="111"/>
        <end position="135"/>
    </location>
</feature>
<dbReference type="Pfam" id="PF04145">
    <property type="entry name" value="Ctr"/>
    <property type="match status" value="1"/>
</dbReference>
<comment type="caution">
    <text evidence="5">The sequence shown here is derived from an EMBL/GenBank/DDBJ whole genome shotgun (WGS) entry which is preliminary data.</text>
</comment>
<gene>
    <name evidence="5" type="ORF">Cfor_06282</name>
</gene>